<dbReference type="EMBL" id="AODF01000076">
    <property type="protein sequence ID" value="EUJ23247.1"/>
    <property type="molecule type" value="Genomic_DNA"/>
</dbReference>
<sequence length="130" mass="14692">QKQAIDMLVEREEYAKGDPDRKSLDQIAEELDTVRKTIYNWRNTPVFQEALAEASRERLAVLAPKAYGAMSKLMSGAQPSTKALDLYFKTQGWIKNEQSIDLTTRSRDDADLEAEIERLTGASKPVNTDE</sequence>
<name>A0ABN0RB35_9LIST</name>
<dbReference type="SUPFAM" id="SSF46689">
    <property type="entry name" value="Homeodomain-like"/>
    <property type="match status" value="1"/>
</dbReference>
<evidence type="ECO:0000313" key="3">
    <source>
        <dbReference type="Proteomes" id="UP000019249"/>
    </source>
</evidence>
<reference evidence="2 3" key="1">
    <citation type="journal article" date="2014" name="Int. J. Syst. Evol. Microbiol.">
        <title>Listeria floridensis sp. nov., Listeria aquatica sp. nov., Listeria cornellensis sp. nov., Listeria riparia sp. nov. and Listeria grandensis sp. nov., from agricultural and natural environments.</title>
        <authorList>
            <person name="den Bakker H.C."/>
            <person name="Warchocki S."/>
            <person name="Wright E.M."/>
            <person name="Allred A.F."/>
            <person name="Ahlstrom C."/>
            <person name="Manuel C.S."/>
            <person name="Stasiewicz M.J."/>
            <person name="Burrell A."/>
            <person name="Roof S."/>
            <person name="Strawn L."/>
            <person name="Fortes E.D."/>
            <person name="Nightingale K.K."/>
            <person name="Kephart D."/>
            <person name="Wiedmann M."/>
        </authorList>
    </citation>
    <scope>NUCLEOTIDE SEQUENCE [LARGE SCALE GENOMIC DNA]</scope>
    <source>
        <strain evidence="2 3">FSL S10-1187</strain>
    </source>
</reference>
<proteinExistence type="predicted"/>
<comment type="caution">
    <text evidence="2">The sequence shown here is derived from an EMBL/GenBank/DDBJ whole genome shotgun (WGS) entry which is preliminary data.</text>
</comment>
<dbReference type="InterPro" id="IPR024978">
    <property type="entry name" value="Homeodomain_phBC6A51-type"/>
</dbReference>
<protein>
    <submittedName>
        <fullName evidence="2">Phage protein</fullName>
    </submittedName>
</protein>
<dbReference type="InterPro" id="IPR009057">
    <property type="entry name" value="Homeodomain-like_sf"/>
</dbReference>
<feature type="domain" description="Homeodomain phBC6A51-type" evidence="1">
    <location>
        <begin position="1"/>
        <end position="107"/>
    </location>
</feature>
<gene>
    <name evidence="2" type="ORF">MFLO_16030</name>
</gene>
<feature type="non-terminal residue" evidence="2">
    <location>
        <position position="1"/>
    </location>
</feature>
<dbReference type="Proteomes" id="UP000019249">
    <property type="component" value="Unassembled WGS sequence"/>
</dbReference>
<accession>A0ABN0RB35</accession>
<keyword evidence="3" id="KW-1185">Reference proteome</keyword>
<evidence type="ECO:0000259" key="1">
    <source>
        <dbReference type="Pfam" id="PF13022"/>
    </source>
</evidence>
<evidence type="ECO:0000313" key="2">
    <source>
        <dbReference type="EMBL" id="EUJ23247.1"/>
    </source>
</evidence>
<organism evidence="2 3">
    <name type="scientific">Listeria floridensis FSL S10-1187</name>
    <dbReference type="NCBI Taxonomy" id="1265817"/>
    <lineage>
        <taxon>Bacteria</taxon>
        <taxon>Bacillati</taxon>
        <taxon>Bacillota</taxon>
        <taxon>Bacilli</taxon>
        <taxon>Bacillales</taxon>
        <taxon>Listeriaceae</taxon>
        <taxon>Listeria</taxon>
    </lineage>
</organism>
<dbReference type="RefSeq" id="WP_036098703.1">
    <property type="nucleotide sequence ID" value="NZ_AODF01000076.1"/>
</dbReference>
<dbReference type="Gene3D" id="1.10.10.60">
    <property type="entry name" value="Homeodomain-like"/>
    <property type="match status" value="1"/>
</dbReference>
<dbReference type="Pfam" id="PF13022">
    <property type="entry name" value="HTH_Tnp_1_2"/>
    <property type="match status" value="1"/>
</dbReference>